<name>A0AC34R2M5_9BILA</name>
<dbReference type="Proteomes" id="UP000887576">
    <property type="component" value="Unplaced"/>
</dbReference>
<accession>A0AC34R2M5</accession>
<reference evidence="2" key="1">
    <citation type="submission" date="2022-11" db="UniProtKB">
        <authorList>
            <consortium name="WormBaseParasite"/>
        </authorList>
    </citation>
    <scope>IDENTIFICATION</scope>
</reference>
<evidence type="ECO:0000313" key="1">
    <source>
        <dbReference type="Proteomes" id="UP000887576"/>
    </source>
</evidence>
<organism evidence="1 2">
    <name type="scientific">Panagrolaimus sp. JU765</name>
    <dbReference type="NCBI Taxonomy" id="591449"/>
    <lineage>
        <taxon>Eukaryota</taxon>
        <taxon>Metazoa</taxon>
        <taxon>Ecdysozoa</taxon>
        <taxon>Nematoda</taxon>
        <taxon>Chromadorea</taxon>
        <taxon>Rhabditida</taxon>
        <taxon>Tylenchina</taxon>
        <taxon>Panagrolaimomorpha</taxon>
        <taxon>Panagrolaimoidea</taxon>
        <taxon>Panagrolaimidae</taxon>
        <taxon>Panagrolaimus</taxon>
    </lineage>
</organism>
<evidence type="ECO:0000313" key="2">
    <source>
        <dbReference type="WBParaSite" id="JU765_v2.g2979.t2"/>
    </source>
</evidence>
<protein>
    <submittedName>
        <fullName evidence="2">DNA-binding protein SATB</fullName>
    </submittedName>
</protein>
<proteinExistence type="predicted"/>
<sequence length="933" mass="103994">MWTATVVLPNGVKKEIKQSEPETICFKSRSCTPQFDEEDHGQMREIIHSLTEENKKLKHDLSFVQEENDNLKANVAAQKTENLELVAEIERYAEVIDQLKSEISVLKETIKTKHTTSRPRPSGEKKSSPKKSIQTNDEIFLSKSIGSAEDVCAALNSFVQNHSSLLMPNNTNLSSWFEDKPTATATIEIKEPVVSKPSASNDAWSFPESKQSSVRPESPINPENLISMLFTNQAKEIPVKKSGHHKSSSSKSHSGSGASAAIKRPSPPPISEEENEIVRQLQERVQKNIYRLGNRALKTGEVAKQAKRLMTAYNIGQRLFAKHVMNRVVKSQGSLSELLSKPREWHKHTDKGREAFRRLFGWICDDKAIELLCSLSPRRVSMPCDKVEHPDPESLIETFGEPLSPLPSFESIPDLKPEDFQKNFNPSKTFKIVNSPTQSPPTANVTTTIPIDIITTPTLVNQQNKEPMLTPPTTSRNNSRWRHDDIPKEKIIDILEAEKAKLREQETNIEKAMNESVSPTPSLKMNGGTKSPQYSRENSPSSFMSNCKSEPLAIQQEQIDKYNLLNTENLVKQVKDFLSRHSISQRQFGEKVLGLSQGSVSDLLARPKAWAMLTQKGREPFIRMKIFLDECSSFQPKDGEETEELEFERAPSPEVQILSVTGGPMKEIKVEPESEVGTGDFELKLNPSQIRLLGRSGIDPSSLTSDSLSALENVTVGQLLKKALPFHDSSSAVATLVTTPTTTGSKRKSITPDEEFVVPAKRIPRFQRTVITDKQKEALYFIYQYEPRPSTSVIEQLAQKLGLSSRTVTNWFHNHRTRQKAKETKMAKDGIDVAAAMATQANKDPATQEYLQGFLEIVKAAKDAAAAANSSNQNHHPPIGSLSNNSFDSIETPESPTKEAKKEDEGNNSEEDPTASALEKALNKIHARAALKT</sequence>
<dbReference type="WBParaSite" id="JU765_v2.g2979.t2">
    <property type="protein sequence ID" value="JU765_v2.g2979.t2"/>
    <property type="gene ID" value="JU765_v2.g2979"/>
</dbReference>